<comment type="caution">
    <text evidence="9">The sequence shown here is derived from an EMBL/GenBank/DDBJ whole genome shotgun (WGS) entry which is preliminary data.</text>
</comment>
<keyword evidence="3 7" id="KW-0812">Transmembrane</keyword>
<dbReference type="AlphaFoldDB" id="A0A8H5IZ61"/>
<evidence type="ECO:0000259" key="8">
    <source>
        <dbReference type="PROSITE" id="PS50850"/>
    </source>
</evidence>
<keyword evidence="5 7" id="KW-0472">Membrane</keyword>
<name>A0A8H5IZ61_9HYPO</name>
<feature type="domain" description="Major facilitator superfamily (MFS) profile" evidence="8">
    <location>
        <begin position="52"/>
        <end position="490"/>
    </location>
</feature>
<accession>A0A8H5IZ61</accession>
<comment type="subcellular location">
    <subcellularLocation>
        <location evidence="1">Membrane</location>
        <topology evidence="1">Multi-pass membrane protein</topology>
    </subcellularLocation>
</comment>
<feature type="transmembrane region" description="Helical" evidence="7">
    <location>
        <begin position="181"/>
        <end position="201"/>
    </location>
</feature>
<feature type="transmembrane region" description="Helical" evidence="7">
    <location>
        <begin position="88"/>
        <end position="107"/>
    </location>
</feature>
<dbReference type="FunFam" id="1.20.1250.20:FF:000018">
    <property type="entry name" value="MFS transporter permease"/>
    <property type="match status" value="1"/>
</dbReference>
<evidence type="ECO:0000313" key="10">
    <source>
        <dbReference type="Proteomes" id="UP000522262"/>
    </source>
</evidence>
<feature type="transmembrane region" description="Helical" evidence="7">
    <location>
        <begin position="399"/>
        <end position="420"/>
    </location>
</feature>
<feature type="transmembrane region" description="Helical" evidence="7">
    <location>
        <begin position="284"/>
        <end position="309"/>
    </location>
</feature>
<dbReference type="InterPro" id="IPR036259">
    <property type="entry name" value="MFS_trans_sf"/>
</dbReference>
<feature type="transmembrane region" description="Helical" evidence="7">
    <location>
        <begin position="52"/>
        <end position="76"/>
    </location>
</feature>
<dbReference type="Gene3D" id="1.20.1250.20">
    <property type="entry name" value="MFS general substrate transporter like domains"/>
    <property type="match status" value="2"/>
</dbReference>
<evidence type="ECO:0000256" key="2">
    <source>
        <dbReference type="ARBA" id="ARBA00022448"/>
    </source>
</evidence>
<organism evidence="9 10">
    <name type="scientific">Fusarium mexicanum</name>
    <dbReference type="NCBI Taxonomy" id="751941"/>
    <lineage>
        <taxon>Eukaryota</taxon>
        <taxon>Fungi</taxon>
        <taxon>Dikarya</taxon>
        <taxon>Ascomycota</taxon>
        <taxon>Pezizomycotina</taxon>
        <taxon>Sordariomycetes</taxon>
        <taxon>Hypocreomycetidae</taxon>
        <taxon>Hypocreales</taxon>
        <taxon>Nectriaceae</taxon>
        <taxon>Fusarium</taxon>
        <taxon>Fusarium fujikuroi species complex</taxon>
    </lineage>
</organism>
<dbReference type="GO" id="GO:0016020">
    <property type="term" value="C:membrane"/>
    <property type="evidence" value="ECO:0007669"/>
    <property type="project" value="UniProtKB-SubCell"/>
</dbReference>
<keyword evidence="10" id="KW-1185">Reference proteome</keyword>
<dbReference type="Proteomes" id="UP000522262">
    <property type="component" value="Unassembled WGS sequence"/>
</dbReference>
<feature type="transmembrane region" description="Helical" evidence="7">
    <location>
        <begin position="119"/>
        <end position="138"/>
    </location>
</feature>
<keyword evidence="4 7" id="KW-1133">Transmembrane helix</keyword>
<dbReference type="SUPFAM" id="SSF103473">
    <property type="entry name" value="MFS general substrate transporter"/>
    <property type="match status" value="2"/>
</dbReference>
<dbReference type="PROSITE" id="PS50850">
    <property type="entry name" value="MFS"/>
    <property type="match status" value="1"/>
</dbReference>
<reference evidence="9 10" key="1">
    <citation type="submission" date="2020-05" db="EMBL/GenBank/DDBJ databases">
        <title>Identification and distribution of gene clusters putatively required for synthesis of sphingolipid metabolism inhibitors in phylogenetically diverse species of the filamentous fungus Fusarium.</title>
        <authorList>
            <person name="Kim H.-S."/>
            <person name="Busman M."/>
            <person name="Brown D.W."/>
            <person name="Divon H."/>
            <person name="Uhlig S."/>
            <person name="Proctor R.H."/>
        </authorList>
    </citation>
    <scope>NUCLEOTIDE SEQUENCE [LARGE SCALE GENOMIC DNA]</scope>
    <source>
        <strain evidence="9 10">NRRL 53147</strain>
    </source>
</reference>
<feature type="transmembrane region" description="Helical" evidence="7">
    <location>
        <begin position="213"/>
        <end position="236"/>
    </location>
</feature>
<dbReference type="EMBL" id="JAAOAM010000125">
    <property type="protein sequence ID" value="KAF5545537.1"/>
    <property type="molecule type" value="Genomic_DNA"/>
</dbReference>
<evidence type="ECO:0000256" key="6">
    <source>
        <dbReference type="ARBA" id="ARBA00023180"/>
    </source>
</evidence>
<evidence type="ECO:0000256" key="5">
    <source>
        <dbReference type="ARBA" id="ARBA00023136"/>
    </source>
</evidence>
<gene>
    <name evidence="9" type="ORF">FMEXI_6082</name>
</gene>
<evidence type="ECO:0000256" key="1">
    <source>
        <dbReference type="ARBA" id="ARBA00004141"/>
    </source>
</evidence>
<dbReference type="Pfam" id="PF07690">
    <property type="entry name" value="MFS_1"/>
    <property type="match status" value="1"/>
</dbReference>
<feature type="transmembrane region" description="Helical" evidence="7">
    <location>
        <begin position="144"/>
        <end position="169"/>
    </location>
</feature>
<evidence type="ECO:0000256" key="4">
    <source>
        <dbReference type="ARBA" id="ARBA00022989"/>
    </source>
</evidence>
<dbReference type="InterPro" id="IPR011701">
    <property type="entry name" value="MFS"/>
</dbReference>
<keyword evidence="2" id="KW-0813">Transport</keyword>
<feature type="transmembrane region" description="Helical" evidence="7">
    <location>
        <begin position="346"/>
        <end position="365"/>
    </location>
</feature>
<feature type="transmembrane region" description="Helical" evidence="7">
    <location>
        <begin position="464"/>
        <end position="485"/>
    </location>
</feature>
<evidence type="ECO:0000256" key="3">
    <source>
        <dbReference type="ARBA" id="ARBA00022692"/>
    </source>
</evidence>
<dbReference type="InterPro" id="IPR020846">
    <property type="entry name" value="MFS_dom"/>
</dbReference>
<feature type="transmembrane region" description="Helical" evidence="7">
    <location>
        <begin position="372"/>
        <end position="393"/>
    </location>
</feature>
<dbReference type="PANTHER" id="PTHR43791:SF3">
    <property type="entry name" value="MAJOR FACILITATOR SUPERFAMILY (MFS) PROFILE DOMAIN-CONTAINING PROTEIN"/>
    <property type="match status" value="1"/>
</dbReference>
<dbReference type="PANTHER" id="PTHR43791">
    <property type="entry name" value="PERMEASE-RELATED"/>
    <property type="match status" value="1"/>
</dbReference>
<feature type="transmembrane region" description="Helical" evidence="7">
    <location>
        <begin position="432"/>
        <end position="452"/>
    </location>
</feature>
<sequence length="509" mass="57333">MADDKVVDQVDQDIARLESEACDSDLKKTPEVLVDWTPEEERKLVRKIDWRTIPYLSFVFGLSLLDRTNVSVAYIAGMSEDLDLAVGSRYSIALLFFFIPYMMCEIPSNMIIRRIGARWWLTVLILCWGVCILAMGFVKHWVPLVILRILLGDFEAGLFPGALYILSAWYRTYESGQKVSIFYMASLVTTGFNGIFAYALSRISVGNGMFSSGWRWIFIIEGAVTIAAGVTGPFLLAEFPEKSTWLTERERHIAIRRVVNDNAGRDYEHLNWKKQLKLLKDWKIAVYCLQYYVVASSIYSLGYFLPLILRESLGFSYTKAQLLFSPPYVCYVPPCPFSQLDSELQLIDRSQMFCIIMSILSGWVSDRLRIRWIFLVVQAAIGIAGLFIILFVHTPHVRYFGVFLGVWGIQANVPVTLAYCANNAADPAKKGIISAAMITAGAIGGITGSTIFRVQDAPRYLPGMGTTIAFQALYIVLTAGMSYYFKRKNKEADEKGTILEGVPGFRYAP</sequence>
<proteinExistence type="predicted"/>
<dbReference type="GO" id="GO:0022857">
    <property type="term" value="F:transmembrane transporter activity"/>
    <property type="evidence" value="ECO:0007669"/>
    <property type="project" value="InterPro"/>
</dbReference>
<protein>
    <submittedName>
        <fullName evidence="9">Major facilitator superfamily transporter</fullName>
    </submittedName>
</protein>
<evidence type="ECO:0000313" key="9">
    <source>
        <dbReference type="EMBL" id="KAF5545537.1"/>
    </source>
</evidence>
<keyword evidence="6" id="KW-0325">Glycoprotein</keyword>
<evidence type="ECO:0000256" key="7">
    <source>
        <dbReference type="SAM" id="Phobius"/>
    </source>
</evidence>